<dbReference type="InterPro" id="IPR032675">
    <property type="entry name" value="LRR_dom_sf"/>
</dbReference>
<dbReference type="EMBL" id="DVNE01000048">
    <property type="protein sequence ID" value="HIU61997.1"/>
    <property type="molecule type" value="Genomic_DNA"/>
</dbReference>
<organism evidence="2 3">
    <name type="scientific">Candidatus Coproplasma excrementigallinarum</name>
    <dbReference type="NCBI Taxonomy" id="2840747"/>
    <lineage>
        <taxon>Bacteria</taxon>
        <taxon>Bacillati</taxon>
        <taxon>Bacillota</taxon>
        <taxon>Clostridia</taxon>
        <taxon>Eubacteriales</taxon>
        <taxon>Candidatus Coproplasma</taxon>
    </lineage>
</organism>
<proteinExistence type="predicted"/>
<dbReference type="PROSITE" id="PS51257">
    <property type="entry name" value="PROKAR_LIPOPROTEIN"/>
    <property type="match status" value="1"/>
</dbReference>
<feature type="signal peptide" evidence="1">
    <location>
        <begin position="1"/>
        <end position="21"/>
    </location>
</feature>
<sequence>MKKVIAFIFTAGFMAAFAAFAACSQTELQAPELPAPTNIHFEQEDLITWDKVEGAGFYIVETYGSQQEVDSNYFTFEPPEENTTIKIMAVSNNLSHSDSEWAEYLYEAPTPALKYTLTDDGSGYEVSSQDDSTCEGLEGRVVIPDFFNDMLVVGIANNAFRLDYSGNSLNEDAGLGINNVTTSFRLPSHLKSIGSGAFSYCIALEEIVIPPSVEYIGSGAFSTCLNLKKITLPPNITELYNTFINCESLTEISIPSSVQTLSTSAFSYCYSLRSVTIPQGLKYIGRRVFFYCCRLKNVIISNSVEEIRLSAFSECYRLKNVFYCGTEEQFNQIAYPGLSSEINSIAYYNAATKYFYSEEQPTEEGNFWHYAEDGKTPLIWD</sequence>
<reference evidence="2" key="2">
    <citation type="journal article" date="2021" name="PeerJ">
        <title>Extensive microbial diversity within the chicken gut microbiome revealed by metagenomics and culture.</title>
        <authorList>
            <person name="Gilroy R."/>
            <person name="Ravi A."/>
            <person name="Getino M."/>
            <person name="Pursley I."/>
            <person name="Horton D.L."/>
            <person name="Alikhan N.F."/>
            <person name="Baker D."/>
            <person name="Gharbi K."/>
            <person name="Hall N."/>
            <person name="Watson M."/>
            <person name="Adriaenssens E.M."/>
            <person name="Foster-Nyarko E."/>
            <person name="Jarju S."/>
            <person name="Secka A."/>
            <person name="Antonio M."/>
            <person name="Oren A."/>
            <person name="Chaudhuri R.R."/>
            <person name="La Ragione R."/>
            <person name="Hildebrand F."/>
            <person name="Pallen M.J."/>
        </authorList>
    </citation>
    <scope>NUCLEOTIDE SEQUENCE</scope>
    <source>
        <strain evidence="2">CHK195-12923</strain>
    </source>
</reference>
<dbReference type="Proteomes" id="UP000824110">
    <property type="component" value="Unassembled WGS sequence"/>
</dbReference>
<protein>
    <submittedName>
        <fullName evidence="2">Leucine-rich repeat domain-containing protein</fullName>
    </submittedName>
</protein>
<dbReference type="Gene3D" id="3.80.10.10">
    <property type="entry name" value="Ribonuclease Inhibitor"/>
    <property type="match status" value="1"/>
</dbReference>
<dbReference type="InterPro" id="IPR026906">
    <property type="entry name" value="LRR_5"/>
</dbReference>
<dbReference type="Pfam" id="PF13306">
    <property type="entry name" value="LRR_5"/>
    <property type="match status" value="1"/>
</dbReference>
<evidence type="ECO:0000313" key="3">
    <source>
        <dbReference type="Proteomes" id="UP000824110"/>
    </source>
</evidence>
<feature type="chain" id="PRO_5039411371" evidence="1">
    <location>
        <begin position="22"/>
        <end position="381"/>
    </location>
</feature>
<gene>
    <name evidence="2" type="ORF">IAB69_05065</name>
</gene>
<name>A0A9D1MKL1_9FIRM</name>
<dbReference type="PANTHER" id="PTHR45661">
    <property type="entry name" value="SURFACE ANTIGEN"/>
    <property type="match status" value="1"/>
</dbReference>
<keyword evidence="1" id="KW-0732">Signal</keyword>
<dbReference type="SUPFAM" id="SSF52058">
    <property type="entry name" value="L domain-like"/>
    <property type="match status" value="1"/>
</dbReference>
<comment type="caution">
    <text evidence="2">The sequence shown here is derived from an EMBL/GenBank/DDBJ whole genome shotgun (WGS) entry which is preliminary data.</text>
</comment>
<dbReference type="PANTHER" id="PTHR45661:SF3">
    <property type="entry name" value="IG-LIKE DOMAIN-CONTAINING PROTEIN"/>
    <property type="match status" value="1"/>
</dbReference>
<dbReference type="AlphaFoldDB" id="A0A9D1MKL1"/>
<reference evidence="2" key="1">
    <citation type="submission" date="2020-10" db="EMBL/GenBank/DDBJ databases">
        <authorList>
            <person name="Gilroy R."/>
        </authorList>
    </citation>
    <scope>NUCLEOTIDE SEQUENCE</scope>
    <source>
        <strain evidence="2">CHK195-12923</strain>
    </source>
</reference>
<accession>A0A9D1MKL1</accession>
<evidence type="ECO:0000256" key="1">
    <source>
        <dbReference type="SAM" id="SignalP"/>
    </source>
</evidence>
<dbReference type="InterPro" id="IPR053139">
    <property type="entry name" value="Surface_bspA-like"/>
</dbReference>
<evidence type="ECO:0000313" key="2">
    <source>
        <dbReference type="EMBL" id="HIU61997.1"/>
    </source>
</evidence>